<dbReference type="GO" id="GO:0016763">
    <property type="term" value="F:pentosyltransferase activity"/>
    <property type="evidence" value="ECO:0007669"/>
    <property type="project" value="TreeGrafter"/>
</dbReference>
<dbReference type="Pfam" id="PF13231">
    <property type="entry name" value="PMT_2"/>
    <property type="match status" value="1"/>
</dbReference>
<evidence type="ECO:0000259" key="9">
    <source>
        <dbReference type="Pfam" id="PF13231"/>
    </source>
</evidence>
<keyword evidence="7 8" id="KW-0472">Membrane</keyword>
<evidence type="ECO:0000256" key="6">
    <source>
        <dbReference type="ARBA" id="ARBA00022989"/>
    </source>
</evidence>
<evidence type="ECO:0000256" key="4">
    <source>
        <dbReference type="ARBA" id="ARBA00022679"/>
    </source>
</evidence>
<keyword evidence="5 8" id="KW-0812">Transmembrane</keyword>
<feature type="transmembrane region" description="Helical" evidence="8">
    <location>
        <begin position="414"/>
        <end position="434"/>
    </location>
</feature>
<feature type="transmembrane region" description="Helical" evidence="8">
    <location>
        <begin position="113"/>
        <end position="129"/>
    </location>
</feature>
<feature type="transmembrane region" description="Helical" evidence="8">
    <location>
        <begin position="361"/>
        <end position="382"/>
    </location>
</feature>
<dbReference type="Proteomes" id="UP000537126">
    <property type="component" value="Unassembled WGS sequence"/>
</dbReference>
<evidence type="ECO:0000256" key="1">
    <source>
        <dbReference type="ARBA" id="ARBA00004651"/>
    </source>
</evidence>
<feature type="transmembrane region" description="Helical" evidence="8">
    <location>
        <begin position="388"/>
        <end position="407"/>
    </location>
</feature>
<evidence type="ECO:0000256" key="3">
    <source>
        <dbReference type="ARBA" id="ARBA00022676"/>
    </source>
</evidence>
<comment type="caution">
    <text evidence="10">The sequence shown here is derived from an EMBL/GenBank/DDBJ whole genome shotgun (WGS) entry which is preliminary data.</text>
</comment>
<keyword evidence="11" id="KW-1185">Reference proteome</keyword>
<dbReference type="GO" id="GO:0010041">
    <property type="term" value="P:response to iron(III) ion"/>
    <property type="evidence" value="ECO:0007669"/>
    <property type="project" value="TreeGrafter"/>
</dbReference>
<proteinExistence type="predicted"/>
<comment type="subcellular location">
    <subcellularLocation>
        <location evidence="1">Cell membrane</location>
        <topology evidence="1">Multi-pass membrane protein</topology>
    </subcellularLocation>
</comment>
<dbReference type="InterPro" id="IPR038731">
    <property type="entry name" value="RgtA/B/C-like"/>
</dbReference>
<feature type="transmembrane region" description="Helical" evidence="8">
    <location>
        <begin position="89"/>
        <end position="107"/>
    </location>
</feature>
<evidence type="ECO:0000256" key="5">
    <source>
        <dbReference type="ARBA" id="ARBA00022692"/>
    </source>
</evidence>
<feature type="transmembrane region" description="Helical" evidence="8">
    <location>
        <begin position="262"/>
        <end position="284"/>
    </location>
</feature>
<dbReference type="RefSeq" id="WP_166920969.1">
    <property type="nucleotide sequence ID" value="NZ_JAASRN010000007.1"/>
</dbReference>
<dbReference type="AlphaFoldDB" id="A0A846MTP5"/>
<evidence type="ECO:0000256" key="7">
    <source>
        <dbReference type="ARBA" id="ARBA00023136"/>
    </source>
</evidence>
<dbReference type="GO" id="GO:0005886">
    <property type="term" value="C:plasma membrane"/>
    <property type="evidence" value="ECO:0007669"/>
    <property type="project" value="UniProtKB-SubCell"/>
</dbReference>
<protein>
    <submittedName>
        <fullName evidence="10">4-amino-4-deoxy-L-arabinose transferase-like glycosyltransferase</fullName>
    </submittedName>
</protein>
<dbReference type="PANTHER" id="PTHR33908:SF3">
    <property type="entry name" value="UNDECAPRENYL PHOSPHATE-ALPHA-4-AMINO-4-DEOXY-L-ARABINOSE ARABINOSYL TRANSFERASE"/>
    <property type="match status" value="1"/>
</dbReference>
<dbReference type="InterPro" id="IPR050297">
    <property type="entry name" value="LipidA_mod_glycosyltrf_83"/>
</dbReference>
<evidence type="ECO:0000313" key="10">
    <source>
        <dbReference type="EMBL" id="NIK74825.1"/>
    </source>
</evidence>
<evidence type="ECO:0000313" key="11">
    <source>
        <dbReference type="Proteomes" id="UP000537126"/>
    </source>
</evidence>
<feature type="domain" description="Glycosyltransferase RgtA/B/C/D-like" evidence="9">
    <location>
        <begin position="61"/>
        <end position="218"/>
    </location>
</feature>
<keyword evidence="2" id="KW-1003">Cell membrane</keyword>
<feature type="transmembrane region" description="Helical" evidence="8">
    <location>
        <begin position="204"/>
        <end position="224"/>
    </location>
</feature>
<sequence length="593" mass="68700">MLHKTQNRYTWWLLLPLLVYVVGAPMDLMDVDAAQYGAISWEMLAHDLFLQITYKGNDYLDKPPLLFWTSILSFKLFGVSNWTYRLIPILVSLLGIYSIYRFALLYYTRQVAYWAALIWASSQACILMNHDIRTDTMLTAWVTFAIWQTASYLRHPQWRSLTGMGIGLGLAMLAKGPIGLVAPALAIGFDLIWRKEWKQFFRPAWLYVMVIVAIILLPMSIGLYEQFDAHPEKGISGLRFYYWTQSFGRITGENPWRNDAGLFFFVHSFFWSFLPWSLLAVAAYILELRRIWRYRFRKIKRQEFIAWGGFTLVFIALSLSKFKLPHYTFVVFPLMALITAKWIVVLARATKHKKTVLGLQYIQRFVESVLFTLLLVMLFWVFPLQSGWGWASVAAGVALYGLSYRYASSSYEKILVPSLVAICIVNIFLNAHVYPSLLRYQAPSIVGRYIRKHNIENNTYALLSFYHPSLEFYAQHIVPDLKDSIEVRVEAMNIQGAEAKRVAEEKVCASFLQSFVKDKPKNLYLYVDEHYKKWLDKTGATYEVVLELERFPVTELTLPFLNPSTRAQQVSKQYLLKIHKGGDIIEASGKQPQ</sequence>
<keyword evidence="3" id="KW-0328">Glycosyltransferase</keyword>
<feature type="transmembrane region" description="Helical" evidence="8">
    <location>
        <begin position="326"/>
        <end position="349"/>
    </location>
</feature>
<feature type="transmembrane region" description="Helical" evidence="8">
    <location>
        <begin position="165"/>
        <end position="192"/>
    </location>
</feature>
<name>A0A846MTP5_9BACT</name>
<keyword evidence="6 8" id="KW-1133">Transmembrane helix</keyword>
<evidence type="ECO:0000256" key="2">
    <source>
        <dbReference type="ARBA" id="ARBA00022475"/>
    </source>
</evidence>
<feature type="transmembrane region" description="Helical" evidence="8">
    <location>
        <begin position="304"/>
        <end position="320"/>
    </location>
</feature>
<dbReference type="PANTHER" id="PTHR33908">
    <property type="entry name" value="MANNOSYLTRANSFERASE YKCB-RELATED"/>
    <property type="match status" value="1"/>
</dbReference>
<keyword evidence="4 10" id="KW-0808">Transferase</keyword>
<dbReference type="EMBL" id="JAASRN010000007">
    <property type="protein sequence ID" value="NIK74825.1"/>
    <property type="molecule type" value="Genomic_DNA"/>
</dbReference>
<organism evidence="10 11">
    <name type="scientific">Thermonema lapsum</name>
    <dbReference type="NCBI Taxonomy" id="28195"/>
    <lineage>
        <taxon>Bacteria</taxon>
        <taxon>Pseudomonadati</taxon>
        <taxon>Bacteroidota</taxon>
        <taxon>Cytophagia</taxon>
        <taxon>Cytophagales</taxon>
        <taxon>Thermonemataceae</taxon>
        <taxon>Thermonema</taxon>
    </lineage>
</organism>
<gene>
    <name evidence="10" type="ORF">FHS56_002358</name>
</gene>
<evidence type="ECO:0000256" key="8">
    <source>
        <dbReference type="SAM" id="Phobius"/>
    </source>
</evidence>
<dbReference type="GO" id="GO:0009103">
    <property type="term" value="P:lipopolysaccharide biosynthetic process"/>
    <property type="evidence" value="ECO:0007669"/>
    <property type="project" value="UniProtKB-ARBA"/>
</dbReference>
<accession>A0A846MTP5</accession>
<reference evidence="10 11" key="1">
    <citation type="submission" date="2020-03" db="EMBL/GenBank/DDBJ databases">
        <title>Genomic Encyclopedia of Type Strains, Phase IV (KMG-IV): sequencing the most valuable type-strain genomes for metagenomic binning, comparative biology and taxonomic classification.</title>
        <authorList>
            <person name="Goeker M."/>
        </authorList>
    </citation>
    <scope>NUCLEOTIDE SEQUENCE [LARGE SCALE GENOMIC DNA]</scope>
    <source>
        <strain evidence="10 11">DSM 5718</strain>
    </source>
</reference>